<dbReference type="EMBL" id="MJIH01000001">
    <property type="protein sequence ID" value="OLR65572.1"/>
    <property type="molecule type" value="Genomic_DNA"/>
</dbReference>
<feature type="signal peptide" evidence="1">
    <location>
        <begin position="1"/>
        <end position="23"/>
    </location>
</feature>
<dbReference type="Proteomes" id="UP000187166">
    <property type="component" value="Unassembled WGS sequence"/>
</dbReference>
<dbReference type="AlphaFoldDB" id="A0A1U7M1M0"/>
<evidence type="ECO:0000313" key="2">
    <source>
        <dbReference type="EMBL" id="OLR65572.1"/>
    </source>
</evidence>
<evidence type="ECO:0000256" key="1">
    <source>
        <dbReference type="SAM" id="SignalP"/>
    </source>
</evidence>
<proteinExistence type="predicted"/>
<evidence type="ECO:0000313" key="3">
    <source>
        <dbReference type="Proteomes" id="UP000187166"/>
    </source>
</evidence>
<keyword evidence="3" id="KW-1185">Reference proteome</keyword>
<name>A0A1U7M1M0_9FIRM</name>
<gene>
    <name evidence="2" type="ORF">BIV18_08640</name>
</gene>
<organism evidence="2 3">
    <name type="scientific">Peptoniphilus porci</name>
    <dbReference type="NCBI Taxonomy" id="2652280"/>
    <lineage>
        <taxon>Bacteria</taxon>
        <taxon>Bacillati</taxon>
        <taxon>Bacillota</taxon>
        <taxon>Tissierellia</taxon>
        <taxon>Tissierellales</taxon>
        <taxon>Peptoniphilaceae</taxon>
        <taxon>Peptoniphilus</taxon>
    </lineage>
</organism>
<accession>A0A1U7M1M0</accession>
<feature type="chain" id="PRO_5012346428" description="DUF2599 domain-containing protein" evidence="1">
    <location>
        <begin position="24"/>
        <end position="278"/>
    </location>
</feature>
<protein>
    <recommendedName>
        <fullName evidence="4">DUF2599 domain-containing protein</fullName>
    </recommendedName>
</protein>
<sequence length="278" mass="31850">MKKFILVLTIIAILASFINPTFAGVEKNMDAFKARGCKNFNGVNKVDFPEFSLKNIDGHLLDNSMSLSNKDFYNNELIIEEYLNSDKEKSLEYDIDFKSECKIIFPESVKEDGKLNNDGSYIIKSNNKNIGLITNLSAIDANGQNLKIVTKKIGNRIQHSFINEEEVIYPVKITVGISQVLAGNYYNYFSDGYWQHRTDGVSLSLYPRKTFYLDSTLEDAWSEVIYMHGSSPNWSNERGMYKQFKCHNMYAPNKRPWNLEPWRPNVSMSQTILAGCNP</sequence>
<keyword evidence="1" id="KW-0732">Signal</keyword>
<dbReference type="Pfam" id="PF10783">
    <property type="entry name" value="DUF2599"/>
    <property type="match status" value="1"/>
</dbReference>
<dbReference type="STRING" id="1465756.BIV18_08640"/>
<reference evidence="2 3" key="1">
    <citation type="journal article" date="2016" name="Appl. Environ. Microbiol.">
        <title>Function and Phylogeny of Bacterial Butyryl Coenzyme A:Acetate Transferases and Their Diversity in the Proximal Colon of Swine.</title>
        <authorList>
            <person name="Trachsel J."/>
            <person name="Bayles D.O."/>
            <person name="Looft T."/>
            <person name="Levine U.Y."/>
            <person name="Allen H.K."/>
        </authorList>
    </citation>
    <scope>NUCLEOTIDE SEQUENCE [LARGE SCALE GENOMIC DNA]</scope>
    <source>
        <strain evidence="2 3">35-6-1</strain>
    </source>
</reference>
<dbReference type="InterPro" id="IPR019719">
    <property type="entry name" value="DUF2599"/>
</dbReference>
<evidence type="ECO:0008006" key="4">
    <source>
        <dbReference type="Google" id="ProtNLM"/>
    </source>
</evidence>
<comment type="caution">
    <text evidence="2">The sequence shown here is derived from an EMBL/GenBank/DDBJ whole genome shotgun (WGS) entry which is preliminary data.</text>
</comment>